<organism evidence="1 2">
    <name type="scientific">Oceanibaculum indicum</name>
    <dbReference type="NCBI Taxonomy" id="526216"/>
    <lineage>
        <taxon>Bacteria</taxon>
        <taxon>Pseudomonadati</taxon>
        <taxon>Pseudomonadota</taxon>
        <taxon>Alphaproteobacteria</taxon>
        <taxon>Rhodospirillales</taxon>
        <taxon>Oceanibaculaceae</taxon>
        <taxon>Oceanibaculum</taxon>
    </lineage>
</organism>
<comment type="caution">
    <text evidence="1">The sequence shown here is derived from an EMBL/GenBank/DDBJ whole genome shotgun (WGS) entry which is preliminary data.</text>
</comment>
<reference evidence="1 2" key="1">
    <citation type="submission" date="2018-10" db="EMBL/GenBank/DDBJ databases">
        <title>Comparative analysis of microorganisms from saline springs in Andes Mountain Range, Colombia.</title>
        <authorList>
            <person name="Rubin E."/>
        </authorList>
    </citation>
    <scope>NUCLEOTIDE SEQUENCE [LARGE SCALE GENOMIC DNA]</scope>
    <source>
        <strain evidence="1 2">USBA 36</strain>
    </source>
</reference>
<accession>A0A420WGF9</accession>
<evidence type="ECO:0000313" key="1">
    <source>
        <dbReference type="EMBL" id="RKQ70104.1"/>
    </source>
</evidence>
<evidence type="ECO:0000313" key="2">
    <source>
        <dbReference type="Proteomes" id="UP000277424"/>
    </source>
</evidence>
<protein>
    <submittedName>
        <fullName evidence="1">Uncharacterized protein</fullName>
    </submittedName>
</protein>
<name>A0A420WGF9_9PROT</name>
<dbReference type="AlphaFoldDB" id="A0A420WGF9"/>
<proteinExistence type="predicted"/>
<dbReference type="RefSeq" id="WP_183077939.1">
    <property type="nucleotide sequence ID" value="NZ_RBIG01000002.1"/>
</dbReference>
<gene>
    <name evidence="1" type="ORF">BCL74_2043</name>
</gene>
<dbReference type="Proteomes" id="UP000277424">
    <property type="component" value="Unassembled WGS sequence"/>
</dbReference>
<dbReference type="EMBL" id="RBIG01000002">
    <property type="protein sequence ID" value="RKQ70104.1"/>
    <property type="molecule type" value="Genomic_DNA"/>
</dbReference>
<sequence>MTSRVRIELMWLVHNLLAHPLSEICHWLGYALPPARRFGHWLHDITIPDHADHDGRG</sequence>